<dbReference type="InterPro" id="IPR013783">
    <property type="entry name" value="Ig-like_fold"/>
</dbReference>
<dbReference type="Gene3D" id="3.40.50.2300">
    <property type="match status" value="2"/>
</dbReference>
<keyword evidence="6" id="KW-0808">Transferase</keyword>
<evidence type="ECO:0000256" key="14">
    <source>
        <dbReference type="PROSITE-ProRule" id="PRU00169"/>
    </source>
</evidence>
<feature type="coiled-coil region" evidence="15">
    <location>
        <begin position="844"/>
        <end position="906"/>
    </location>
</feature>
<dbReference type="InterPro" id="IPR011123">
    <property type="entry name" value="Y_Y_Y"/>
</dbReference>
<evidence type="ECO:0000256" key="7">
    <source>
        <dbReference type="ARBA" id="ARBA00022692"/>
    </source>
</evidence>
<dbReference type="CDD" id="cd17546">
    <property type="entry name" value="REC_hyHK_CKI1_RcsC-like"/>
    <property type="match status" value="1"/>
</dbReference>
<evidence type="ECO:0000256" key="11">
    <source>
        <dbReference type="ARBA" id="ARBA00022989"/>
    </source>
</evidence>
<dbReference type="Pfam" id="PF02518">
    <property type="entry name" value="HATPase_c"/>
    <property type="match status" value="1"/>
</dbReference>
<dbReference type="FunFam" id="1.10.287.130:FF:000003">
    <property type="entry name" value="Histidine kinase"/>
    <property type="match status" value="1"/>
</dbReference>
<dbReference type="SUPFAM" id="SSF50998">
    <property type="entry name" value="Quinoprotein alcohol dehydrogenase-like"/>
    <property type="match status" value="1"/>
</dbReference>
<comment type="subcellular location">
    <subcellularLocation>
        <location evidence="2">Cell membrane</location>
        <topology evidence="2">Multi-pass membrane protein</topology>
    </subcellularLocation>
</comment>
<dbReference type="SUPFAM" id="SSF63829">
    <property type="entry name" value="Calcium-dependent phosphotriesterase"/>
    <property type="match status" value="2"/>
</dbReference>
<dbReference type="SUPFAM" id="SSF52172">
    <property type="entry name" value="CheY-like"/>
    <property type="match status" value="2"/>
</dbReference>
<keyword evidence="15" id="KW-0175">Coiled coil</keyword>
<dbReference type="InterPro" id="IPR001789">
    <property type="entry name" value="Sig_transdc_resp-reg_receiver"/>
</dbReference>
<evidence type="ECO:0000313" key="20">
    <source>
        <dbReference type="Proteomes" id="UP000242687"/>
    </source>
</evidence>
<dbReference type="SMART" id="SM00388">
    <property type="entry name" value="HisKA"/>
    <property type="match status" value="1"/>
</dbReference>
<feature type="transmembrane region" description="Helical" evidence="16">
    <location>
        <begin position="808"/>
        <end position="827"/>
    </location>
</feature>
<dbReference type="Gene3D" id="1.10.287.130">
    <property type="match status" value="1"/>
</dbReference>
<evidence type="ECO:0000256" key="5">
    <source>
        <dbReference type="ARBA" id="ARBA00022553"/>
    </source>
</evidence>
<evidence type="ECO:0000256" key="13">
    <source>
        <dbReference type="ARBA" id="ARBA00023136"/>
    </source>
</evidence>
<keyword evidence="13 16" id="KW-0472">Membrane</keyword>
<evidence type="ECO:0000256" key="2">
    <source>
        <dbReference type="ARBA" id="ARBA00004651"/>
    </source>
</evidence>
<dbReference type="EMBL" id="PGFJ01000001">
    <property type="protein sequence ID" value="PJJ84144.1"/>
    <property type="molecule type" value="Genomic_DNA"/>
</dbReference>
<dbReference type="CDD" id="cd00156">
    <property type="entry name" value="REC"/>
    <property type="match status" value="1"/>
</dbReference>
<dbReference type="PANTHER" id="PTHR45339:SF1">
    <property type="entry name" value="HYBRID SIGNAL TRANSDUCTION HISTIDINE KINASE J"/>
    <property type="match status" value="1"/>
</dbReference>
<evidence type="ECO:0000259" key="18">
    <source>
        <dbReference type="PROSITE" id="PS50110"/>
    </source>
</evidence>
<evidence type="ECO:0000256" key="15">
    <source>
        <dbReference type="SAM" id="Coils"/>
    </source>
</evidence>
<comment type="caution">
    <text evidence="19">The sequence shown here is derived from an EMBL/GenBank/DDBJ whole genome shotgun (WGS) entry which is preliminary data.</text>
</comment>
<dbReference type="GO" id="GO:0000155">
    <property type="term" value="F:phosphorelay sensor kinase activity"/>
    <property type="evidence" value="ECO:0007669"/>
    <property type="project" value="InterPro"/>
</dbReference>
<dbReference type="InterPro" id="IPR003594">
    <property type="entry name" value="HATPase_dom"/>
</dbReference>
<dbReference type="PRINTS" id="PR00344">
    <property type="entry name" value="BCTRLSENSOR"/>
</dbReference>
<feature type="modified residue" description="4-aspartylphosphate" evidence="14">
    <location>
        <position position="1202"/>
    </location>
</feature>
<dbReference type="InterPro" id="IPR036890">
    <property type="entry name" value="HATPase_C_sf"/>
</dbReference>
<evidence type="ECO:0000256" key="4">
    <source>
        <dbReference type="ARBA" id="ARBA00022475"/>
    </source>
</evidence>
<dbReference type="Pfam" id="PF07494">
    <property type="entry name" value="Reg_prop"/>
    <property type="match status" value="8"/>
</dbReference>
<evidence type="ECO:0000256" key="3">
    <source>
        <dbReference type="ARBA" id="ARBA00012438"/>
    </source>
</evidence>
<dbReference type="CDD" id="cd00082">
    <property type="entry name" value="HisKA"/>
    <property type="match status" value="1"/>
</dbReference>
<dbReference type="RefSeq" id="WP_100340351.1">
    <property type="nucleotide sequence ID" value="NZ_PGFJ01000001.1"/>
</dbReference>
<dbReference type="Pfam" id="PF07495">
    <property type="entry name" value="Y_Y_Y"/>
    <property type="match status" value="1"/>
</dbReference>
<evidence type="ECO:0000256" key="6">
    <source>
        <dbReference type="ARBA" id="ARBA00022679"/>
    </source>
</evidence>
<dbReference type="GO" id="GO:0005886">
    <property type="term" value="C:plasma membrane"/>
    <property type="evidence" value="ECO:0007669"/>
    <property type="project" value="UniProtKB-SubCell"/>
</dbReference>
<dbReference type="InterPro" id="IPR036097">
    <property type="entry name" value="HisK_dim/P_sf"/>
</dbReference>
<dbReference type="Gene3D" id="2.60.40.10">
    <property type="entry name" value="Immunoglobulins"/>
    <property type="match status" value="1"/>
</dbReference>
<dbReference type="GO" id="GO:0005524">
    <property type="term" value="F:ATP binding"/>
    <property type="evidence" value="ECO:0007669"/>
    <property type="project" value="UniProtKB-KW"/>
</dbReference>
<comment type="catalytic activity">
    <reaction evidence="1">
        <text>ATP + protein L-histidine = ADP + protein N-phospho-L-histidine.</text>
        <dbReference type="EC" id="2.7.13.3"/>
    </reaction>
</comment>
<feature type="domain" description="Response regulatory" evidence="18">
    <location>
        <begin position="1152"/>
        <end position="1265"/>
    </location>
</feature>
<dbReference type="InterPro" id="IPR011006">
    <property type="entry name" value="CheY-like_superfamily"/>
</dbReference>
<dbReference type="SMART" id="SM00387">
    <property type="entry name" value="HATPase_c"/>
    <property type="match status" value="1"/>
</dbReference>
<evidence type="ECO:0000256" key="12">
    <source>
        <dbReference type="ARBA" id="ARBA00023012"/>
    </source>
</evidence>
<dbReference type="InterPro" id="IPR011047">
    <property type="entry name" value="Quinoprotein_ADH-like_sf"/>
</dbReference>
<evidence type="ECO:0000256" key="10">
    <source>
        <dbReference type="ARBA" id="ARBA00022840"/>
    </source>
</evidence>
<gene>
    <name evidence="19" type="ORF">CLV57_1148</name>
</gene>
<keyword evidence="4" id="KW-1003">Cell membrane</keyword>
<feature type="domain" description="Histidine kinase" evidence="17">
    <location>
        <begin position="913"/>
        <end position="1134"/>
    </location>
</feature>
<keyword evidence="8" id="KW-0547">Nucleotide-binding</keyword>
<proteinExistence type="predicted"/>
<protein>
    <recommendedName>
        <fullName evidence="3">histidine kinase</fullName>
        <ecNumber evidence="3">2.7.13.3</ecNumber>
    </recommendedName>
</protein>
<dbReference type="Pfam" id="PF00512">
    <property type="entry name" value="HisKA"/>
    <property type="match status" value="1"/>
</dbReference>
<dbReference type="SMART" id="SM00448">
    <property type="entry name" value="REC"/>
    <property type="match status" value="2"/>
</dbReference>
<keyword evidence="5 14" id="KW-0597">Phosphoprotein</keyword>
<dbReference type="PROSITE" id="PS50109">
    <property type="entry name" value="HIS_KIN"/>
    <property type="match status" value="1"/>
</dbReference>
<dbReference type="PROSITE" id="PS50110">
    <property type="entry name" value="RESPONSE_REGULATORY"/>
    <property type="match status" value="2"/>
</dbReference>
<dbReference type="InterPro" id="IPR003661">
    <property type="entry name" value="HisK_dim/P_dom"/>
</dbReference>
<evidence type="ECO:0000256" key="9">
    <source>
        <dbReference type="ARBA" id="ARBA00022777"/>
    </source>
</evidence>
<accession>A0A2H9VTK5</accession>
<sequence>MRERLIRWHSLVLVILAVAFYCLPVYAQQLSGKQNVKFTHITTADGLSQSTVTCILKDRYGFMWFGTEDGLNRYDGYRFIIYRNNLNDKNAIAGNSITTLYEDKTGNIWIGTKEGLSRYNRTNNNFVNYTAKPGGLTNSSINSICEDNDGNIWVGTLMNLNILNPRNNKIEYLLADGKPGSLSNTRVTYILKDSQRRLWVGTNDGLNLYNPANGKFKAYYHDAKDENSLASNYVKVLADVGNGRLMIGTNDAGLDVFDTKSGVFKHHTSNKGDTSSISDNNVHAIGRTSAGNFWIGTEKGLDFYVTRNGKFTTYINSPADVTSLAGSSVRAVLVDDMGTLWAAASSAGISKYDKSLSLFKVYKYLYGDKRGLSGREVTAFADADNGNIWVATDGGGLNLFNTQTNTFSYYMHRDGMRNSLSANNILALCKSKTGNRLWIGSYTGGVDLFVISKNTFINFKKGTGPAQLSDDRVFALMEDSKNNLWIGTNGGGVNILDASQKKVTVLRSNFNDEKTISNDVIRCFYEDVDGDIWIGTYNAGISIYNTKTGSVTRLNKANSKLSNNIIFAIERDIYGNIWVATGGGLNRYDAAKKQFVTYTTQNGLANNNIYTIVPNGAYLWLSTNNGLTRFDIKRNSFKNFNLRNGLQDHEFKHNAGLLSKTGELYFGGVNGFNRINPKYITGNQNIPEIVISGFELFNKPQYVGMPGSPLKQAISDTRSITLNYKQSIFTFEFVALDYTVPEENDYAYMLEGLETDWNYIGNRHRATYTNLNPGTYTFRVKAANNDGVWNEKGIAVEITILPPFWLTWWFKTLVLLCGVVILIYLYNYRIRTIKAQKLVLERQVSQRTAEVRQQAEDLKQLNNNLIEQTEELQTLNEELYEQRMQEEKARADAEQARSDAEQANKAKSIFLATMSHEIRTPMNGVIGMAALLGETKLTEEQHEYAETIIHSGEALLNVINGVLDFSKIESGKMDLDPHEFELRVCIEEVFDLFAKKTAESNIDLIYQIDHRLPSLLIADGTRLRQILINLVSNAIKFTHQGEVFLNVTLVKQTGSEFEVAFEVSDTGIGIPTEKIPYLFEAFTQVDSSITRRYGGTGLGLAISKRLIQLMGGDITVDSKEHEGTKFRFTIKCNALQHDRLEASALPDIENKNILIVDDNATNLKVLKAQLEVWKLNATSVHSAAAALDLLDSGKHFDMIITDMQMPEMDGLAFTRIVKKVYPQIPVLLLSSVGNESQKNYPNLFAATLTKPVKQHHLSMAIQNEFKHKQYMAVNEAKSNSVLSIGFATENPVNILVAEDNPINQKLILRILEKLGYEARLANNGREVLEEIGKQVPDMILMDVQMPEIDGLEATRLIRKMSAITQPYIVAMTANAMPEDRDDCFAAGMDNYISKPVKLDLLVSVLREGYIKQGNK</sequence>
<reference evidence="19 20" key="1">
    <citation type="submission" date="2017-11" db="EMBL/GenBank/DDBJ databases">
        <title>Genomic Encyclopedia of Archaeal and Bacterial Type Strains, Phase II (KMG-II): From Individual Species to Whole Genera.</title>
        <authorList>
            <person name="Goeker M."/>
        </authorList>
    </citation>
    <scope>NUCLEOTIDE SEQUENCE [LARGE SCALE GENOMIC DNA]</scope>
    <source>
        <strain evidence="19 20">DSM 28175</strain>
    </source>
</reference>
<name>A0A2H9VTK5_9SPHI</name>
<dbReference type="OrthoDB" id="9809670at2"/>
<feature type="domain" description="Response regulatory" evidence="18">
    <location>
        <begin position="1293"/>
        <end position="1409"/>
    </location>
</feature>
<dbReference type="Gene3D" id="2.130.10.10">
    <property type="entry name" value="YVTN repeat-like/Quinoprotein amine dehydrogenase"/>
    <property type="match status" value="4"/>
</dbReference>
<dbReference type="Pfam" id="PF00072">
    <property type="entry name" value="Response_reg"/>
    <property type="match status" value="2"/>
</dbReference>
<dbReference type="InterPro" id="IPR005467">
    <property type="entry name" value="His_kinase_dom"/>
</dbReference>
<dbReference type="InterPro" id="IPR011110">
    <property type="entry name" value="Reg_prop"/>
</dbReference>
<dbReference type="EC" id="2.7.13.3" evidence="3"/>
<evidence type="ECO:0000256" key="1">
    <source>
        <dbReference type="ARBA" id="ARBA00000085"/>
    </source>
</evidence>
<dbReference type="CDD" id="cd00146">
    <property type="entry name" value="PKD"/>
    <property type="match status" value="1"/>
</dbReference>
<evidence type="ECO:0000256" key="8">
    <source>
        <dbReference type="ARBA" id="ARBA00022741"/>
    </source>
</evidence>
<dbReference type="InterPro" id="IPR015943">
    <property type="entry name" value="WD40/YVTN_repeat-like_dom_sf"/>
</dbReference>
<keyword evidence="12" id="KW-0902">Two-component regulatory system</keyword>
<dbReference type="FunFam" id="3.30.565.10:FF:000010">
    <property type="entry name" value="Sensor histidine kinase RcsC"/>
    <property type="match status" value="1"/>
</dbReference>
<dbReference type="CDD" id="cd16922">
    <property type="entry name" value="HATPase_EvgS-ArcB-TorS-like"/>
    <property type="match status" value="1"/>
</dbReference>
<organism evidence="19 20">
    <name type="scientific">Mucilaginibacter auburnensis</name>
    <dbReference type="NCBI Taxonomy" id="1457233"/>
    <lineage>
        <taxon>Bacteria</taxon>
        <taxon>Pseudomonadati</taxon>
        <taxon>Bacteroidota</taxon>
        <taxon>Sphingobacteriia</taxon>
        <taxon>Sphingobacteriales</taxon>
        <taxon>Sphingobacteriaceae</taxon>
        <taxon>Mucilaginibacter</taxon>
    </lineage>
</organism>
<keyword evidence="20" id="KW-1185">Reference proteome</keyword>
<dbReference type="SUPFAM" id="SSF47384">
    <property type="entry name" value="Homodimeric domain of signal transducing histidine kinase"/>
    <property type="match status" value="1"/>
</dbReference>
<dbReference type="SUPFAM" id="SSF55874">
    <property type="entry name" value="ATPase domain of HSP90 chaperone/DNA topoisomerase II/histidine kinase"/>
    <property type="match status" value="1"/>
</dbReference>
<evidence type="ECO:0000313" key="19">
    <source>
        <dbReference type="EMBL" id="PJJ84144.1"/>
    </source>
</evidence>
<dbReference type="FunFam" id="2.60.40.10:FF:000791">
    <property type="entry name" value="Two-component system sensor histidine kinase/response regulator"/>
    <property type="match status" value="1"/>
</dbReference>
<evidence type="ECO:0000259" key="17">
    <source>
        <dbReference type="PROSITE" id="PS50109"/>
    </source>
</evidence>
<keyword evidence="10" id="KW-0067">ATP-binding</keyword>
<keyword evidence="11 16" id="KW-1133">Transmembrane helix</keyword>
<keyword evidence="9 19" id="KW-0418">Kinase</keyword>
<dbReference type="Gene3D" id="3.30.565.10">
    <property type="entry name" value="Histidine kinase-like ATPase, C-terminal domain"/>
    <property type="match status" value="1"/>
</dbReference>
<dbReference type="InterPro" id="IPR004358">
    <property type="entry name" value="Sig_transdc_His_kin-like_C"/>
</dbReference>
<feature type="modified residue" description="4-aspartylphosphate" evidence="14">
    <location>
        <position position="1342"/>
    </location>
</feature>
<evidence type="ECO:0000256" key="16">
    <source>
        <dbReference type="SAM" id="Phobius"/>
    </source>
</evidence>
<dbReference type="PANTHER" id="PTHR45339">
    <property type="entry name" value="HYBRID SIGNAL TRANSDUCTION HISTIDINE KINASE J"/>
    <property type="match status" value="1"/>
</dbReference>
<keyword evidence="7 16" id="KW-0812">Transmembrane</keyword>
<dbReference type="Proteomes" id="UP000242687">
    <property type="component" value="Unassembled WGS sequence"/>
</dbReference>